<proteinExistence type="predicted"/>
<name>A0A5K1JX67_9APHY</name>
<gene>
    <name evidence="2" type="primary">C0NFK7</name>
</gene>
<dbReference type="AlphaFoldDB" id="A0A5K1JX67"/>
<evidence type="ECO:0000256" key="1">
    <source>
        <dbReference type="SAM" id="MobiDB-lite"/>
    </source>
</evidence>
<dbReference type="EMBL" id="LR726110">
    <property type="protein sequence ID" value="VWO97078.1"/>
    <property type="molecule type" value="Genomic_DNA"/>
</dbReference>
<reference evidence="2" key="1">
    <citation type="submission" date="2019-10" db="EMBL/GenBank/DDBJ databases">
        <authorList>
            <person name="Nor Muhammad N."/>
        </authorList>
    </citation>
    <scope>NUCLEOTIDE SEQUENCE</scope>
</reference>
<feature type="region of interest" description="Disordered" evidence="1">
    <location>
        <begin position="64"/>
        <end position="96"/>
    </location>
</feature>
<protein>
    <submittedName>
        <fullName evidence="2">Mixed-linked glucanase</fullName>
    </submittedName>
</protein>
<sequence length="140" mass="14936">MVANWGPRNGISLPADAAHGTNCANGANGNASVTQTIVAPPLEKRKSSYEKYSAFIMPPLAEERTPVASPAGTLKSEAAPPPEAFVEEEEEWEPPVVETKVATEESRDEIAVEVPPAEPAVDVKPVEVQHELLNEVIELG</sequence>
<organism evidence="2">
    <name type="scientific">Ganoderma boninense</name>
    <dbReference type="NCBI Taxonomy" id="34458"/>
    <lineage>
        <taxon>Eukaryota</taxon>
        <taxon>Fungi</taxon>
        <taxon>Dikarya</taxon>
        <taxon>Basidiomycota</taxon>
        <taxon>Agaricomycotina</taxon>
        <taxon>Agaricomycetes</taxon>
        <taxon>Polyporales</taxon>
        <taxon>Polyporaceae</taxon>
        <taxon>Ganoderma</taxon>
    </lineage>
</organism>
<evidence type="ECO:0000313" key="2">
    <source>
        <dbReference type="EMBL" id="VWO97078.1"/>
    </source>
</evidence>
<accession>A0A5K1JX67</accession>